<dbReference type="RefSeq" id="WP_066145095.1">
    <property type="nucleotide sequence ID" value="NZ_CBCSGM010000007.1"/>
</dbReference>
<dbReference type="KEGG" id="blen:NCTC4824_00790"/>
<name>A0A2X4VQW9_LEDLE</name>
<organism evidence="2 3">
    <name type="scientific">Lederbergia lenta</name>
    <name type="common">Bacillus lentus</name>
    <dbReference type="NCBI Taxonomy" id="1467"/>
    <lineage>
        <taxon>Bacteria</taxon>
        <taxon>Bacillati</taxon>
        <taxon>Bacillota</taxon>
        <taxon>Bacilli</taxon>
        <taxon>Bacillales</taxon>
        <taxon>Bacillaceae</taxon>
        <taxon>Lederbergia</taxon>
    </lineage>
</organism>
<dbReference type="InterPro" id="IPR049739">
    <property type="entry name" value="YraL-like"/>
</dbReference>
<dbReference type="InterPro" id="IPR014875">
    <property type="entry name" value="Mor_transcription_activator"/>
</dbReference>
<protein>
    <submittedName>
        <fullName evidence="2">Acetyltransferase, GNAT family</fullName>
    </submittedName>
</protein>
<accession>A0A2X4VQW9</accession>
<gene>
    <name evidence="2" type="ORF">NCTC4824_00790</name>
</gene>
<reference evidence="2 3" key="1">
    <citation type="submission" date="2018-06" db="EMBL/GenBank/DDBJ databases">
        <authorList>
            <consortium name="Pathogen Informatics"/>
            <person name="Doyle S."/>
        </authorList>
    </citation>
    <scope>NUCLEOTIDE SEQUENCE [LARGE SCALE GENOMIC DNA]</scope>
    <source>
        <strain evidence="2 3">NCTC4824</strain>
    </source>
</reference>
<dbReference type="Gene3D" id="1.10.10.60">
    <property type="entry name" value="Homeodomain-like"/>
    <property type="match status" value="1"/>
</dbReference>
<sequence length="88" mass="10468">MKPIKAHSIFPEDLLKEIQKHVQGELVYIPKAEGDRKKWGEKSGYKETLSRRNDEIYRKFRDGATINELMELYFLSYDSIKKIVYSKK</sequence>
<proteinExistence type="predicted"/>
<dbReference type="PANTHER" id="PTHR37812">
    <property type="entry name" value="MU-LIKE PROPHAGE FLUMU PROTEIN C"/>
    <property type="match status" value="1"/>
</dbReference>
<dbReference type="InterPro" id="IPR009057">
    <property type="entry name" value="Homeodomain-like_sf"/>
</dbReference>
<dbReference type="NCBIfam" id="NF040785">
    <property type="entry name" value="CD3324_fam"/>
    <property type="match status" value="1"/>
</dbReference>
<dbReference type="AlphaFoldDB" id="A0A2X4VQW9"/>
<evidence type="ECO:0000313" key="2">
    <source>
        <dbReference type="EMBL" id="SQI53291.1"/>
    </source>
</evidence>
<dbReference type="SUPFAM" id="SSF46689">
    <property type="entry name" value="Homeodomain-like"/>
    <property type="match status" value="1"/>
</dbReference>
<evidence type="ECO:0000259" key="1">
    <source>
        <dbReference type="Pfam" id="PF08765"/>
    </source>
</evidence>
<dbReference type="InterPro" id="IPR052411">
    <property type="entry name" value="c-mor_Regulatory_Protein"/>
</dbReference>
<evidence type="ECO:0000313" key="3">
    <source>
        <dbReference type="Proteomes" id="UP000249134"/>
    </source>
</evidence>
<dbReference type="GO" id="GO:0016740">
    <property type="term" value="F:transferase activity"/>
    <property type="evidence" value="ECO:0007669"/>
    <property type="project" value="UniProtKB-KW"/>
</dbReference>
<dbReference type="STRING" id="1348624.GCA_001591545_03468"/>
<keyword evidence="3" id="KW-1185">Reference proteome</keyword>
<dbReference type="PANTHER" id="PTHR37812:SF1">
    <property type="entry name" value="MU-LIKE PROPHAGE FLUMU PROTEIN C"/>
    <property type="match status" value="1"/>
</dbReference>
<feature type="domain" description="Mor transcription activator" evidence="1">
    <location>
        <begin position="12"/>
        <end position="84"/>
    </location>
</feature>
<dbReference type="Proteomes" id="UP000249134">
    <property type="component" value="Chromosome 1"/>
</dbReference>
<keyword evidence="2" id="KW-0808">Transferase</keyword>
<dbReference type="EMBL" id="LS483476">
    <property type="protein sequence ID" value="SQI53291.1"/>
    <property type="molecule type" value="Genomic_DNA"/>
</dbReference>
<dbReference type="Pfam" id="PF08765">
    <property type="entry name" value="Mor"/>
    <property type="match status" value="1"/>
</dbReference>